<dbReference type="AlphaFoldDB" id="A0A162X6H0"/>
<evidence type="ECO:0000256" key="1">
    <source>
        <dbReference type="ARBA" id="ARBA00006865"/>
    </source>
</evidence>
<feature type="signal peptide" evidence="4">
    <location>
        <begin position="1"/>
        <end position="24"/>
    </location>
</feature>
<dbReference type="GO" id="GO:0004553">
    <property type="term" value="F:hydrolase activity, hydrolyzing O-glycosyl compounds"/>
    <property type="evidence" value="ECO:0007669"/>
    <property type="project" value="InterPro"/>
</dbReference>
<dbReference type="Gene3D" id="2.60.120.200">
    <property type="match status" value="1"/>
</dbReference>
<evidence type="ECO:0000256" key="2">
    <source>
        <dbReference type="ARBA" id="ARBA00022729"/>
    </source>
</evidence>
<organism evidence="6 7">
    <name type="scientific">Aquimarina aggregata</name>
    <dbReference type="NCBI Taxonomy" id="1642818"/>
    <lineage>
        <taxon>Bacteria</taxon>
        <taxon>Pseudomonadati</taxon>
        <taxon>Bacteroidota</taxon>
        <taxon>Flavobacteriia</taxon>
        <taxon>Flavobacteriales</taxon>
        <taxon>Flavobacteriaceae</taxon>
        <taxon>Aquimarina</taxon>
    </lineage>
</organism>
<feature type="domain" description="GH16" evidence="5">
    <location>
        <begin position="21"/>
        <end position="275"/>
    </location>
</feature>
<comment type="similarity">
    <text evidence="1">Belongs to the glycosyl hydrolase 16 family.</text>
</comment>
<dbReference type="RefSeq" id="WP_066319517.1">
    <property type="nucleotide sequence ID" value="NZ_LQRT01000058.1"/>
</dbReference>
<dbReference type="InterPro" id="IPR035992">
    <property type="entry name" value="Ricin_B-like_lectins"/>
</dbReference>
<dbReference type="InterPro" id="IPR026444">
    <property type="entry name" value="Secre_tail"/>
</dbReference>
<dbReference type="PROSITE" id="PS51762">
    <property type="entry name" value="GH16_2"/>
    <property type="match status" value="1"/>
</dbReference>
<dbReference type="OrthoDB" id="9809583at2"/>
<dbReference type="InterPro" id="IPR000757">
    <property type="entry name" value="Beta-glucanase-like"/>
</dbReference>
<protein>
    <recommendedName>
        <fullName evidence="5">GH16 domain-containing protein</fullName>
    </recommendedName>
</protein>
<proteinExistence type="inferred from homology"/>
<dbReference type="InterPro" id="IPR000772">
    <property type="entry name" value="Ricin_B_lectin"/>
</dbReference>
<feature type="compositionally biased region" description="Polar residues" evidence="3">
    <location>
        <begin position="64"/>
        <end position="77"/>
    </location>
</feature>
<dbReference type="Pfam" id="PF14200">
    <property type="entry name" value="RicinB_lectin_2"/>
    <property type="match status" value="1"/>
</dbReference>
<comment type="caution">
    <text evidence="6">The sequence shown here is derived from an EMBL/GenBank/DDBJ whole genome shotgun (WGS) entry which is preliminary data.</text>
</comment>
<evidence type="ECO:0000256" key="4">
    <source>
        <dbReference type="SAM" id="SignalP"/>
    </source>
</evidence>
<dbReference type="STRING" id="1642818.AWE51_18025"/>
<accession>A0A162X6H0</accession>
<dbReference type="InterPro" id="IPR013320">
    <property type="entry name" value="ConA-like_dom_sf"/>
</dbReference>
<dbReference type="SUPFAM" id="SSF49899">
    <property type="entry name" value="Concanavalin A-like lectins/glucanases"/>
    <property type="match status" value="1"/>
</dbReference>
<sequence>MKNNNLRIVFSILLTVLFTTVLFAQPTPPSGKSWKRVNALSDEFNSLDGNKWKKNSHVNWKGRSPSQFNPNNVSVSNGKLKIKGTPKDPNVGRIGDRIWTGILRSDKASFKPGMYAEASVKNADMTIVSSFWMQGRFSEIDVIENWGTVKNQRWKNLETTMEMNTHYFPQPCGFDCDRTTQKHFNDGTRNADNFNVYGVWWKDARTILWYKNPKNRANPVAEVRLPYNFNEGMWMYFDMEAFTWGPGVADNNELNNNNRNTAQYDWVHTYELVNGGGGGSDPDPDPTGNDNAFYIVNRQTQKKIRPQNSADASKIIQVASNATDNNVKWEQVNTSGGYFYLKNVQTGKYFRPAGDNDGADIEQRPTSYSGNYTQWKKINTSNGFFYLQNRQTGMYFRPTGDNNNDKMIQRPTSYGGNYTQWKFQNASSKSAGIATLDFKLQAIGNTLKINLEKAGAVSVNVYDLGGNYVYNDSFISNTSEVSIPFRKGVGLATGVYIAKVISNDQVKTVKFAIK</sequence>
<feature type="chain" id="PRO_5007840716" description="GH16 domain-containing protein" evidence="4">
    <location>
        <begin position="25"/>
        <end position="514"/>
    </location>
</feature>
<keyword evidence="7" id="KW-1185">Reference proteome</keyword>
<keyword evidence="2 4" id="KW-0732">Signal</keyword>
<dbReference type="EMBL" id="LQRT01000058">
    <property type="protein sequence ID" value="KZS38447.1"/>
    <property type="molecule type" value="Genomic_DNA"/>
</dbReference>
<gene>
    <name evidence="6" type="ORF">AWE51_18025</name>
</gene>
<feature type="region of interest" description="Disordered" evidence="3">
    <location>
        <begin position="62"/>
        <end position="87"/>
    </location>
</feature>
<name>A0A162X6H0_9FLAO</name>
<dbReference type="Gene3D" id="2.80.10.50">
    <property type="match status" value="1"/>
</dbReference>
<dbReference type="Proteomes" id="UP000076715">
    <property type="component" value="Unassembled WGS sequence"/>
</dbReference>
<reference evidence="6 7" key="1">
    <citation type="submission" date="2016-01" db="EMBL/GenBank/DDBJ databases">
        <title>The draft genome sequence of Aquimarina sp. RZW4-3-2.</title>
        <authorList>
            <person name="Wang Y."/>
        </authorList>
    </citation>
    <scope>NUCLEOTIDE SEQUENCE [LARGE SCALE GENOMIC DNA]</scope>
    <source>
        <strain evidence="6 7">RZW4-3-2</strain>
    </source>
</reference>
<evidence type="ECO:0000256" key="3">
    <source>
        <dbReference type="SAM" id="MobiDB-lite"/>
    </source>
</evidence>
<dbReference type="SUPFAM" id="SSF50370">
    <property type="entry name" value="Ricin B-like lectins"/>
    <property type="match status" value="1"/>
</dbReference>
<dbReference type="GO" id="GO:0005975">
    <property type="term" value="P:carbohydrate metabolic process"/>
    <property type="evidence" value="ECO:0007669"/>
    <property type="project" value="InterPro"/>
</dbReference>
<dbReference type="NCBIfam" id="TIGR04183">
    <property type="entry name" value="Por_Secre_tail"/>
    <property type="match status" value="1"/>
</dbReference>
<evidence type="ECO:0000313" key="6">
    <source>
        <dbReference type="EMBL" id="KZS38447.1"/>
    </source>
</evidence>
<evidence type="ECO:0000259" key="5">
    <source>
        <dbReference type="PROSITE" id="PS51762"/>
    </source>
</evidence>
<evidence type="ECO:0000313" key="7">
    <source>
        <dbReference type="Proteomes" id="UP000076715"/>
    </source>
</evidence>